<reference evidence="2 3" key="1">
    <citation type="submission" date="2019-01" db="EMBL/GenBank/DDBJ databases">
        <authorList>
            <person name="Chen W.-M."/>
        </authorList>
    </citation>
    <scope>NUCLEOTIDE SEQUENCE [LARGE SCALE GENOMIC DNA]</scope>
    <source>
        <strain evidence="2 3">ICH-3</strain>
    </source>
</reference>
<dbReference type="InterPro" id="IPR051049">
    <property type="entry name" value="Dienelactone_hydrolase-like"/>
</dbReference>
<dbReference type="AlphaFoldDB" id="A0A437K2F8"/>
<dbReference type="Proteomes" id="UP000288178">
    <property type="component" value="Unassembled WGS sequence"/>
</dbReference>
<gene>
    <name evidence="2" type="ORF">ENE75_01510</name>
</gene>
<dbReference type="Gene3D" id="3.40.50.1820">
    <property type="entry name" value="alpha/beta hydrolase"/>
    <property type="match status" value="1"/>
</dbReference>
<protein>
    <submittedName>
        <fullName evidence="2">Dienelactone hydrolase family protein</fullName>
    </submittedName>
</protein>
<dbReference type="Pfam" id="PF01738">
    <property type="entry name" value="DLH"/>
    <property type="match status" value="1"/>
</dbReference>
<sequence>MHSQWVPLGSNGGDGFDGFLVRPPAGRGPGLLLWQEIFGVNAHIRRVAEQYALAGFTVLAPDVFWRGERRVELGYGEDGMARGRALMGAIAPDALRADVEAAASALRALPEVTGDRLGAVGYCFGGRLAYFSAAWANVDAAVCYYGGGIHDQLALAPAIRGDLLFHYAEHDNHIPLAAVDRVRGAACTPDRPGNACHVYPGTQHGFNCWERGSYHAGASALALGRSLQFLAERLF</sequence>
<dbReference type="InterPro" id="IPR029058">
    <property type="entry name" value="AB_hydrolase_fold"/>
</dbReference>
<dbReference type="OrthoDB" id="62567at2"/>
<accession>A0A437K2F8</accession>
<dbReference type="RefSeq" id="WP_128196689.1">
    <property type="nucleotide sequence ID" value="NZ_SACT01000001.1"/>
</dbReference>
<evidence type="ECO:0000259" key="1">
    <source>
        <dbReference type="Pfam" id="PF01738"/>
    </source>
</evidence>
<dbReference type="GO" id="GO:0016787">
    <property type="term" value="F:hydrolase activity"/>
    <property type="evidence" value="ECO:0007669"/>
    <property type="project" value="UniProtKB-KW"/>
</dbReference>
<evidence type="ECO:0000313" key="2">
    <source>
        <dbReference type="EMBL" id="RVT54453.1"/>
    </source>
</evidence>
<comment type="caution">
    <text evidence="2">The sequence shown here is derived from an EMBL/GenBank/DDBJ whole genome shotgun (WGS) entry which is preliminary data.</text>
</comment>
<evidence type="ECO:0000313" key="3">
    <source>
        <dbReference type="Proteomes" id="UP000288178"/>
    </source>
</evidence>
<dbReference type="SUPFAM" id="SSF53474">
    <property type="entry name" value="alpha/beta-Hydrolases"/>
    <property type="match status" value="1"/>
</dbReference>
<organism evidence="2 3">
    <name type="scientific">Rubrivivax albus</name>
    <dbReference type="NCBI Taxonomy" id="2499835"/>
    <lineage>
        <taxon>Bacteria</taxon>
        <taxon>Pseudomonadati</taxon>
        <taxon>Pseudomonadota</taxon>
        <taxon>Betaproteobacteria</taxon>
        <taxon>Burkholderiales</taxon>
        <taxon>Sphaerotilaceae</taxon>
        <taxon>Rubrivivax</taxon>
    </lineage>
</organism>
<dbReference type="InterPro" id="IPR002925">
    <property type="entry name" value="Dienelactn_hydro"/>
</dbReference>
<feature type="domain" description="Dienelactone hydrolase" evidence="1">
    <location>
        <begin position="16"/>
        <end position="232"/>
    </location>
</feature>
<proteinExistence type="predicted"/>
<name>A0A437K2F8_9BURK</name>
<dbReference type="PANTHER" id="PTHR46623">
    <property type="entry name" value="CARBOXYMETHYLENEBUTENOLIDASE-RELATED"/>
    <property type="match status" value="1"/>
</dbReference>
<keyword evidence="3" id="KW-1185">Reference proteome</keyword>
<keyword evidence="2" id="KW-0378">Hydrolase</keyword>
<dbReference type="EMBL" id="SACT01000001">
    <property type="protein sequence ID" value="RVT54453.1"/>
    <property type="molecule type" value="Genomic_DNA"/>
</dbReference>
<dbReference type="PANTHER" id="PTHR46623:SF6">
    <property type="entry name" value="ALPHA_BETA-HYDROLASES SUPERFAMILY PROTEIN"/>
    <property type="match status" value="1"/>
</dbReference>